<dbReference type="OMA" id="QASACGF"/>
<reference evidence="1" key="1">
    <citation type="submission" date="2021-02" db="EMBL/GenBank/DDBJ databases">
        <authorList>
            <person name="Dougan E. K."/>
            <person name="Rhodes N."/>
            <person name="Thang M."/>
            <person name="Chan C."/>
        </authorList>
    </citation>
    <scope>NUCLEOTIDE SEQUENCE</scope>
</reference>
<comment type="caution">
    <text evidence="1">The sequence shown here is derived from an EMBL/GenBank/DDBJ whole genome shotgun (WGS) entry which is preliminary data.</text>
</comment>
<dbReference type="Proteomes" id="UP000654075">
    <property type="component" value="Unassembled WGS sequence"/>
</dbReference>
<dbReference type="EMBL" id="CAJNNV010025610">
    <property type="protein sequence ID" value="CAE8615342.1"/>
    <property type="molecule type" value="Genomic_DNA"/>
</dbReference>
<proteinExistence type="predicted"/>
<evidence type="ECO:0000313" key="2">
    <source>
        <dbReference type="Proteomes" id="UP000654075"/>
    </source>
</evidence>
<dbReference type="OrthoDB" id="429145at2759"/>
<accession>A0A813FXL0</accession>
<protein>
    <submittedName>
        <fullName evidence="1">Uncharacterized protein</fullName>
    </submittedName>
</protein>
<sequence length="105" mass="11728">MAAIGEMAVLAHKLVTAPQASACGFCNIIKYGTLCRTVVWPCLPPLLMYQYIRAKDEDYYATEVLYFKSGSRDAKAFYDTSRLNGSGHWRIQQDLESIRAGANSE</sequence>
<dbReference type="AlphaFoldDB" id="A0A813FXL0"/>
<gene>
    <name evidence="1" type="ORF">PGLA1383_LOCUS33058</name>
</gene>
<evidence type="ECO:0000313" key="1">
    <source>
        <dbReference type="EMBL" id="CAE8615342.1"/>
    </source>
</evidence>
<keyword evidence="2" id="KW-1185">Reference proteome</keyword>
<name>A0A813FXL0_POLGL</name>
<organism evidence="1 2">
    <name type="scientific">Polarella glacialis</name>
    <name type="common">Dinoflagellate</name>
    <dbReference type="NCBI Taxonomy" id="89957"/>
    <lineage>
        <taxon>Eukaryota</taxon>
        <taxon>Sar</taxon>
        <taxon>Alveolata</taxon>
        <taxon>Dinophyceae</taxon>
        <taxon>Suessiales</taxon>
        <taxon>Suessiaceae</taxon>
        <taxon>Polarella</taxon>
    </lineage>
</organism>